<keyword evidence="1" id="KW-0472">Membrane</keyword>
<protein>
    <submittedName>
        <fullName evidence="2">Uncharacterized protein</fullName>
    </submittedName>
</protein>
<keyword evidence="1" id="KW-1133">Transmembrane helix</keyword>
<keyword evidence="1" id="KW-0812">Transmembrane</keyword>
<reference evidence="2" key="1">
    <citation type="submission" date="2012-05" db="EMBL/GenBank/DDBJ databases">
        <authorList>
            <person name="Krishnakumar V."/>
            <person name="Cheung F."/>
            <person name="Xiao Y."/>
            <person name="Chan A."/>
            <person name="Moskal W.A."/>
            <person name="Town C.D."/>
        </authorList>
    </citation>
    <scope>NUCLEOTIDE SEQUENCE</scope>
</reference>
<dbReference type="AlphaFoldDB" id="I3S5B2"/>
<dbReference type="EMBL" id="BT135659">
    <property type="protein sequence ID" value="AFK35454.1"/>
    <property type="molecule type" value="mRNA"/>
</dbReference>
<organism evidence="2">
    <name type="scientific">Lotus japonicus</name>
    <name type="common">Lotus corniculatus var. japonicus</name>
    <dbReference type="NCBI Taxonomy" id="34305"/>
    <lineage>
        <taxon>Eukaryota</taxon>
        <taxon>Viridiplantae</taxon>
        <taxon>Streptophyta</taxon>
        <taxon>Embryophyta</taxon>
        <taxon>Tracheophyta</taxon>
        <taxon>Spermatophyta</taxon>
        <taxon>Magnoliopsida</taxon>
        <taxon>eudicotyledons</taxon>
        <taxon>Gunneridae</taxon>
        <taxon>Pentapetalae</taxon>
        <taxon>rosids</taxon>
        <taxon>fabids</taxon>
        <taxon>Fabales</taxon>
        <taxon>Fabaceae</taxon>
        <taxon>Papilionoideae</taxon>
        <taxon>50 kb inversion clade</taxon>
        <taxon>NPAAA clade</taxon>
        <taxon>Hologalegina</taxon>
        <taxon>robinioid clade</taxon>
        <taxon>Loteae</taxon>
        <taxon>Lotus</taxon>
    </lineage>
</organism>
<dbReference type="EMBL" id="BT140372">
    <property type="protein sequence ID" value="AFK40167.1"/>
    <property type="molecule type" value="mRNA"/>
</dbReference>
<proteinExistence type="evidence at transcript level"/>
<feature type="transmembrane region" description="Helical" evidence="1">
    <location>
        <begin position="61"/>
        <end position="82"/>
    </location>
</feature>
<name>I3S5B2_LOTJA</name>
<evidence type="ECO:0000313" key="2">
    <source>
        <dbReference type="EMBL" id="AFK35454.1"/>
    </source>
</evidence>
<sequence>MSTVWVAANEKKCHSFFSSGRCLEKHSFTMITLSAANSLGPRQSWICSYILQHLCALSNRMMYLIPIHTAAISNLLVITIAASVEENLLVSVFFRVQNVVAFAAKFHGTHLGRKKIED</sequence>
<accession>I3S5B2</accession>
<evidence type="ECO:0000256" key="1">
    <source>
        <dbReference type="SAM" id="Phobius"/>
    </source>
</evidence>